<gene>
    <name evidence="1" type="ORF">LVIROSA_LOCUS37969</name>
</gene>
<organism evidence="1 2">
    <name type="scientific">Lactuca virosa</name>
    <dbReference type="NCBI Taxonomy" id="75947"/>
    <lineage>
        <taxon>Eukaryota</taxon>
        <taxon>Viridiplantae</taxon>
        <taxon>Streptophyta</taxon>
        <taxon>Embryophyta</taxon>
        <taxon>Tracheophyta</taxon>
        <taxon>Spermatophyta</taxon>
        <taxon>Magnoliopsida</taxon>
        <taxon>eudicotyledons</taxon>
        <taxon>Gunneridae</taxon>
        <taxon>Pentapetalae</taxon>
        <taxon>asterids</taxon>
        <taxon>campanulids</taxon>
        <taxon>Asterales</taxon>
        <taxon>Asteraceae</taxon>
        <taxon>Cichorioideae</taxon>
        <taxon>Cichorieae</taxon>
        <taxon>Lactucinae</taxon>
        <taxon>Lactuca</taxon>
    </lineage>
</organism>
<dbReference type="AlphaFoldDB" id="A0AAU9PQY1"/>
<evidence type="ECO:0000313" key="2">
    <source>
        <dbReference type="Proteomes" id="UP001157418"/>
    </source>
</evidence>
<protein>
    <submittedName>
        <fullName evidence="1">Uncharacterized protein</fullName>
    </submittedName>
</protein>
<keyword evidence="2" id="KW-1185">Reference proteome</keyword>
<reference evidence="1 2" key="1">
    <citation type="submission" date="2022-01" db="EMBL/GenBank/DDBJ databases">
        <authorList>
            <person name="Xiong W."/>
            <person name="Schranz E."/>
        </authorList>
    </citation>
    <scope>NUCLEOTIDE SEQUENCE [LARGE SCALE GENOMIC DNA]</scope>
</reference>
<proteinExistence type="predicted"/>
<evidence type="ECO:0000313" key="1">
    <source>
        <dbReference type="EMBL" id="CAH1452680.1"/>
    </source>
</evidence>
<name>A0AAU9PQY1_9ASTR</name>
<dbReference type="EMBL" id="CAKMRJ010005745">
    <property type="protein sequence ID" value="CAH1452680.1"/>
    <property type="molecule type" value="Genomic_DNA"/>
</dbReference>
<sequence>MNPKEHRHTPINIADDTIEHRRTQIATENPYFRSNRHTIHVNLKPKPSPQDLPVNLEYTPTSKQLSYLSSIVGFLLRLVLLSRSLADFEVQILDNGFGFGVSKIRFGKLEFQKSSHSLGFDSESETKKLLLDKMSTRFWRRCSRTTTTTICGC</sequence>
<dbReference type="Proteomes" id="UP001157418">
    <property type="component" value="Unassembled WGS sequence"/>
</dbReference>
<accession>A0AAU9PQY1</accession>
<comment type="caution">
    <text evidence="1">The sequence shown here is derived from an EMBL/GenBank/DDBJ whole genome shotgun (WGS) entry which is preliminary data.</text>
</comment>